<comment type="caution">
    <text evidence="1">The sequence shown here is derived from an EMBL/GenBank/DDBJ whole genome shotgun (WGS) entry which is preliminary data.</text>
</comment>
<dbReference type="RefSeq" id="WP_130539178.1">
    <property type="nucleotide sequence ID" value="NZ_CP042431.1"/>
</dbReference>
<accession>A0A4Q7MZM2</accession>
<dbReference type="AlphaFoldDB" id="A0A4Q7MZM2"/>
<gene>
    <name evidence="1" type="ORF">EV199_0581</name>
</gene>
<evidence type="ECO:0000313" key="2">
    <source>
        <dbReference type="Proteomes" id="UP000293874"/>
    </source>
</evidence>
<evidence type="ECO:0000313" key="1">
    <source>
        <dbReference type="EMBL" id="RZS74730.1"/>
    </source>
</evidence>
<keyword evidence="2" id="KW-1185">Reference proteome</keyword>
<name>A0A4Q7MZM2_9BACT</name>
<dbReference type="Proteomes" id="UP000293874">
    <property type="component" value="Unassembled WGS sequence"/>
</dbReference>
<organism evidence="1 2">
    <name type="scientific">Pseudobacter ginsenosidimutans</name>
    <dbReference type="NCBI Taxonomy" id="661488"/>
    <lineage>
        <taxon>Bacteria</taxon>
        <taxon>Pseudomonadati</taxon>
        <taxon>Bacteroidota</taxon>
        <taxon>Chitinophagia</taxon>
        <taxon>Chitinophagales</taxon>
        <taxon>Chitinophagaceae</taxon>
        <taxon>Pseudobacter</taxon>
    </lineage>
</organism>
<reference evidence="1 2" key="1">
    <citation type="submission" date="2019-02" db="EMBL/GenBank/DDBJ databases">
        <title>Genomic Encyclopedia of Type Strains, Phase IV (KMG-IV): sequencing the most valuable type-strain genomes for metagenomic binning, comparative biology and taxonomic classification.</title>
        <authorList>
            <person name="Goeker M."/>
        </authorList>
    </citation>
    <scope>NUCLEOTIDE SEQUENCE [LARGE SCALE GENOMIC DNA]</scope>
    <source>
        <strain evidence="1 2">DSM 18116</strain>
    </source>
</reference>
<dbReference type="PROSITE" id="PS51257">
    <property type="entry name" value="PROKAR_LIPOPROTEIN"/>
    <property type="match status" value="1"/>
</dbReference>
<protein>
    <submittedName>
        <fullName evidence="1">Uncharacterized protein</fullName>
    </submittedName>
</protein>
<proteinExistence type="predicted"/>
<dbReference type="EMBL" id="SGXA01000001">
    <property type="protein sequence ID" value="RZS74730.1"/>
    <property type="molecule type" value="Genomic_DNA"/>
</dbReference>
<sequence length="173" mass="19257">MKRRLFLNDFLLAGVGIVTSSSFLSGCFKSDSVSSPPRPDSKPNSAEIFLIVEDISYIQDAAMQEKFGCARVMSCSIKKIVKRTTDPGALRRSSAVRKRQEGQLYKVNHHVDKPGNARYTITDVSGFNKKISIPVDVNGQALLSSRVRLLKDQQDVNRWLQAGRVRSISLSKN</sequence>